<proteinExistence type="predicted"/>
<dbReference type="InterPro" id="IPR051712">
    <property type="entry name" value="ARTD-AVP"/>
</dbReference>
<dbReference type="SUPFAM" id="SSF56399">
    <property type="entry name" value="ADP-ribosylation"/>
    <property type="match status" value="1"/>
</dbReference>
<evidence type="ECO:0000313" key="4">
    <source>
        <dbReference type="EMBL" id="CAL4782698.1"/>
    </source>
</evidence>
<sequence length="182" mass="20263">MRQDHASCNISVGSADLDLDGYGNIMAQSQQIFDCGEPLALDIDEKILLHGTSWKNANSIVCEGFDNRMCQNAFYGAGVYFACAACKSHQYTCNQHKKCCSCKCQRTVIIARVALGDSYVATETRKKERRPPVRSGSSGTYDSIVVKPGLIKGHHKPNQVHQEYVIFDREQAYPAFVVEYTL</sequence>
<dbReference type="Gene3D" id="3.90.228.10">
    <property type="match status" value="1"/>
</dbReference>
<dbReference type="EMBL" id="CAMXCT030002068">
    <property type="protein sequence ID" value="CAL4782698.1"/>
    <property type="molecule type" value="Genomic_DNA"/>
</dbReference>
<dbReference type="GO" id="GO:0005634">
    <property type="term" value="C:nucleus"/>
    <property type="evidence" value="ECO:0007669"/>
    <property type="project" value="TreeGrafter"/>
</dbReference>
<dbReference type="Pfam" id="PF00644">
    <property type="entry name" value="PARP"/>
    <property type="match status" value="1"/>
</dbReference>
<dbReference type="Proteomes" id="UP001152797">
    <property type="component" value="Unassembled WGS sequence"/>
</dbReference>
<dbReference type="PANTHER" id="PTHR45740">
    <property type="entry name" value="POLY [ADP-RIBOSE] POLYMERASE"/>
    <property type="match status" value="1"/>
</dbReference>
<protein>
    <recommendedName>
        <fullName evidence="1">Poly [ADP-ribose] polymerase</fullName>
        <shortName evidence="1">PARP</shortName>
        <ecNumber evidence="1">2.4.2.-</ecNumber>
    </recommendedName>
</protein>
<dbReference type="AlphaFoldDB" id="A0A9P1CQ35"/>
<evidence type="ECO:0000259" key="2">
    <source>
        <dbReference type="PROSITE" id="PS51059"/>
    </source>
</evidence>
<dbReference type="EMBL" id="CAMXCT020002068">
    <property type="protein sequence ID" value="CAL1148761.1"/>
    <property type="molecule type" value="Genomic_DNA"/>
</dbReference>
<reference evidence="4 5" key="2">
    <citation type="submission" date="2024-05" db="EMBL/GenBank/DDBJ databases">
        <authorList>
            <person name="Chen Y."/>
            <person name="Shah S."/>
            <person name="Dougan E. K."/>
            <person name="Thang M."/>
            <person name="Chan C."/>
        </authorList>
    </citation>
    <scope>NUCLEOTIDE SEQUENCE [LARGE SCALE GENOMIC DNA]</scope>
</reference>
<reference evidence="3" key="1">
    <citation type="submission" date="2022-10" db="EMBL/GenBank/DDBJ databases">
        <authorList>
            <person name="Chen Y."/>
            <person name="Dougan E. K."/>
            <person name="Chan C."/>
            <person name="Rhodes N."/>
            <person name="Thang M."/>
        </authorList>
    </citation>
    <scope>NUCLEOTIDE SEQUENCE</scope>
</reference>
<keyword evidence="1" id="KW-0328">Glycosyltransferase</keyword>
<dbReference type="EC" id="2.4.2.-" evidence="1"/>
<evidence type="ECO:0000313" key="3">
    <source>
        <dbReference type="EMBL" id="CAI3995386.1"/>
    </source>
</evidence>
<dbReference type="EMBL" id="CAMXCT010002068">
    <property type="protein sequence ID" value="CAI3995386.1"/>
    <property type="molecule type" value="Genomic_DNA"/>
</dbReference>
<comment type="caution">
    <text evidence="3">The sequence shown here is derived from an EMBL/GenBank/DDBJ whole genome shotgun (WGS) entry which is preliminary data.</text>
</comment>
<accession>A0A9P1CQ35</accession>
<keyword evidence="5" id="KW-1185">Reference proteome</keyword>
<evidence type="ECO:0000256" key="1">
    <source>
        <dbReference type="RuleBase" id="RU362114"/>
    </source>
</evidence>
<dbReference type="OrthoDB" id="6133115at2759"/>
<dbReference type="PROSITE" id="PS51059">
    <property type="entry name" value="PARP_CATALYTIC"/>
    <property type="match status" value="1"/>
</dbReference>
<dbReference type="InterPro" id="IPR012317">
    <property type="entry name" value="Poly(ADP-ribose)pol_cat_dom"/>
</dbReference>
<keyword evidence="1" id="KW-0520">NAD</keyword>
<dbReference type="PANTHER" id="PTHR45740:SF2">
    <property type="entry name" value="POLY [ADP-RIBOSE] POLYMERASE"/>
    <property type="match status" value="1"/>
</dbReference>
<dbReference type="GO" id="GO:0003950">
    <property type="term" value="F:NAD+ poly-ADP-ribosyltransferase activity"/>
    <property type="evidence" value="ECO:0007669"/>
    <property type="project" value="UniProtKB-UniRule"/>
</dbReference>
<dbReference type="GO" id="GO:1990404">
    <property type="term" value="F:NAD+-protein mono-ADP-ribosyltransferase activity"/>
    <property type="evidence" value="ECO:0007669"/>
    <property type="project" value="TreeGrafter"/>
</dbReference>
<name>A0A9P1CQ35_9DINO</name>
<feature type="domain" description="PARP catalytic" evidence="2">
    <location>
        <begin position="1"/>
        <end position="182"/>
    </location>
</feature>
<evidence type="ECO:0000313" key="5">
    <source>
        <dbReference type="Proteomes" id="UP001152797"/>
    </source>
</evidence>
<keyword evidence="1" id="KW-0808">Transferase</keyword>
<gene>
    <name evidence="3" type="ORF">C1SCF055_LOCUS21957</name>
</gene>
<organism evidence="3">
    <name type="scientific">Cladocopium goreaui</name>
    <dbReference type="NCBI Taxonomy" id="2562237"/>
    <lineage>
        <taxon>Eukaryota</taxon>
        <taxon>Sar</taxon>
        <taxon>Alveolata</taxon>
        <taxon>Dinophyceae</taxon>
        <taxon>Suessiales</taxon>
        <taxon>Symbiodiniaceae</taxon>
        <taxon>Cladocopium</taxon>
    </lineage>
</organism>